<evidence type="ECO:0000259" key="2">
    <source>
        <dbReference type="PROSITE" id="PS50994"/>
    </source>
</evidence>
<dbReference type="GO" id="GO:0004803">
    <property type="term" value="F:transposase activity"/>
    <property type="evidence" value="ECO:0007669"/>
    <property type="project" value="TreeGrafter"/>
</dbReference>
<dbReference type="EMBL" id="CP045143">
    <property type="protein sequence ID" value="QFR22073.1"/>
    <property type="molecule type" value="Genomic_DNA"/>
</dbReference>
<dbReference type="GO" id="GO:0005829">
    <property type="term" value="C:cytosol"/>
    <property type="evidence" value="ECO:0007669"/>
    <property type="project" value="TreeGrafter"/>
</dbReference>
<dbReference type="KEGG" id="lhb:D1010_17705"/>
<feature type="domain" description="Integrase catalytic" evidence="2">
    <location>
        <begin position="188"/>
        <end position="349"/>
    </location>
</feature>
<gene>
    <name evidence="3" type="ORF">D1010_00675</name>
    <name evidence="4" type="ORF">D1010_03065</name>
    <name evidence="5" type="ORF">D1010_16570</name>
    <name evidence="6" type="ORF">D1010_17705</name>
</gene>
<evidence type="ECO:0000313" key="7">
    <source>
        <dbReference type="Proteomes" id="UP000326779"/>
    </source>
</evidence>
<dbReference type="PROSITE" id="PS50994">
    <property type="entry name" value="INTEGRASE"/>
    <property type="match status" value="1"/>
</dbReference>
<dbReference type="SUPFAM" id="SSF53098">
    <property type="entry name" value="Ribonuclease H-like"/>
    <property type="match status" value="1"/>
</dbReference>
<dbReference type="EMBL" id="CP045143">
    <property type="protein sequence ID" value="QFR24864.1"/>
    <property type="molecule type" value="Genomic_DNA"/>
</dbReference>
<dbReference type="InterPro" id="IPR001584">
    <property type="entry name" value="Integrase_cat-core"/>
</dbReference>
<dbReference type="Pfam" id="PF00665">
    <property type="entry name" value="rve"/>
    <property type="match status" value="1"/>
</dbReference>
<dbReference type="PANTHER" id="PTHR10948">
    <property type="entry name" value="TRANSPOSASE"/>
    <property type="match status" value="1"/>
</dbReference>
<name>A0A5P8M959_9LACO</name>
<dbReference type="NCBIfam" id="NF033563">
    <property type="entry name" value="transpos_IS30"/>
    <property type="match status" value="1"/>
</dbReference>
<dbReference type="InterPro" id="IPR051917">
    <property type="entry name" value="Transposase-Integrase"/>
</dbReference>
<dbReference type="PANTHER" id="PTHR10948:SF23">
    <property type="entry name" value="TRANSPOSASE INSI FOR INSERTION SEQUENCE ELEMENT IS30A-RELATED"/>
    <property type="match status" value="1"/>
</dbReference>
<dbReference type="InterPro" id="IPR025246">
    <property type="entry name" value="IS30-like_HTH"/>
</dbReference>
<dbReference type="Proteomes" id="UP000326779">
    <property type="component" value="Chromosome"/>
</dbReference>
<dbReference type="GO" id="GO:0015074">
    <property type="term" value="P:DNA integration"/>
    <property type="evidence" value="ECO:0007669"/>
    <property type="project" value="InterPro"/>
</dbReference>
<dbReference type="AlphaFoldDB" id="A0A5P8M959"/>
<dbReference type="KEGG" id="lhb:D1010_00675"/>
<organism evidence="6 7">
    <name type="scientific">Schleiferilactobacillus harbinensis</name>
    <dbReference type="NCBI Taxonomy" id="304207"/>
    <lineage>
        <taxon>Bacteria</taxon>
        <taxon>Bacillati</taxon>
        <taxon>Bacillota</taxon>
        <taxon>Bacilli</taxon>
        <taxon>Lactobacillales</taxon>
        <taxon>Lactobacillaceae</taxon>
        <taxon>Schleiferilactobacillus</taxon>
    </lineage>
</organism>
<accession>A0A5P8M959</accession>
<dbReference type="InterPro" id="IPR012337">
    <property type="entry name" value="RNaseH-like_sf"/>
</dbReference>
<reference evidence="6 7" key="1">
    <citation type="submission" date="2019-10" db="EMBL/GenBank/DDBJ databases">
        <title>The completed genome of Lactobacillus harbinensis M1.</title>
        <authorList>
            <person name="Zheng Y."/>
        </authorList>
    </citation>
    <scope>NUCLEOTIDE SEQUENCE [LARGE SCALE GENOMIC DNA]</scope>
    <source>
        <strain evidence="6 7">M1</strain>
    </source>
</reference>
<dbReference type="KEGG" id="lhb:D1010_03065"/>
<dbReference type="GO" id="GO:0006310">
    <property type="term" value="P:DNA recombination"/>
    <property type="evidence" value="ECO:0007669"/>
    <property type="project" value="UniProtKB-KW"/>
</dbReference>
<dbReference type="KEGG" id="lhb:D1010_16570"/>
<dbReference type="Pfam" id="PF13936">
    <property type="entry name" value="HTH_38"/>
    <property type="match status" value="1"/>
</dbReference>
<keyword evidence="1" id="KW-0233">DNA recombination</keyword>
<evidence type="ECO:0000256" key="1">
    <source>
        <dbReference type="ARBA" id="ARBA00023172"/>
    </source>
</evidence>
<sequence length="361" mass="41605">MTRHYSTTLSAQRTDCFNRYTHLTLGERARIQTLLESHCSLHQIAKYLHRAVSTISREIKRGTTQLINVRSYLPYSAYIAEMGQTVYRQHRQNCVPIGLLAKCHTFFLALDTALLAKPRIYSVDTFVHRYARSHPKQRLPSVPTIYRYIDEQKLRTRNLDLPLKPRLRIRNGKRKHTAKNKKILGESIEDRPEEAADRLEPTNWEMDLVKGKRETNQPALMTLTERATRYELIIKISDYRAATCLKTLQQVIDYYGPAAFHTITADNGAEFSQLHNVKGTTVFFCHPYTPSERGTNENTNGQIREFIPKGHSIAEYSTEFIQMVQDTLNARPRECLGYDTPTEAMQELSENLQGTLADSLQ</sequence>
<dbReference type="EMBL" id="CP045143">
    <property type="protein sequence ID" value="QFR25072.1"/>
    <property type="molecule type" value="Genomic_DNA"/>
</dbReference>
<evidence type="ECO:0000313" key="4">
    <source>
        <dbReference type="EMBL" id="QFR22502.1"/>
    </source>
</evidence>
<dbReference type="RefSeq" id="WP_152260039.1">
    <property type="nucleotide sequence ID" value="NZ_CP045143.1"/>
</dbReference>
<dbReference type="InterPro" id="IPR053392">
    <property type="entry name" value="Transposase_IS30-like"/>
</dbReference>
<evidence type="ECO:0000313" key="6">
    <source>
        <dbReference type="EMBL" id="QFR25072.1"/>
    </source>
</evidence>
<dbReference type="GO" id="GO:0003676">
    <property type="term" value="F:nucleic acid binding"/>
    <property type="evidence" value="ECO:0007669"/>
    <property type="project" value="InterPro"/>
</dbReference>
<evidence type="ECO:0000313" key="3">
    <source>
        <dbReference type="EMBL" id="QFR22073.1"/>
    </source>
</evidence>
<dbReference type="GO" id="GO:0032196">
    <property type="term" value="P:transposition"/>
    <property type="evidence" value="ECO:0007669"/>
    <property type="project" value="TreeGrafter"/>
</dbReference>
<dbReference type="Gene3D" id="3.30.420.10">
    <property type="entry name" value="Ribonuclease H-like superfamily/Ribonuclease H"/>
    <property type="match status" value="1"/>
</dbReference>
<dbReference type="EMBL" id="CP045143">
    <property type="protein sequence ID" value="QFR22502.1"/>
    <property type="molecule type" value="Genomic_DNA"/>
</dbReference>
<protein>
    <submittedName>
        <fullName evidence="6">IS30 family transposase</fullName>
    </submittedName>
</protein>
<proteinExistence type="predicted"/>
<dbReference type="InterPro" id="IPR036397">
    <property type="entry name" value="RNaseH_sf"/>
</dbReference>
<evidence type="ECO:0000313" key="5">
    <source>
        <dbReference type="EMBL" id="QFR24864.1"/>
    </source>
</evidence>